<dbReference type="PANTHER" id="PTHR21301">
    <property type="entry name" value="REVERSE TRANSCRIPTASE"/>
    <property type="match status" value="1"/>
</dbReference>
<protein>
    <submittedName>
        <fullName evidence="3">Reverse transcriptase domain-containing protein</fullName>
    </submittedName>
</protein>
<accession>A0A183SDQ9</accession>
<proteinExistence type="predicted"/>
<organism evidence="3">
    <name type="scientific">Schistocephalus solidus</name>
    <name type="common">Tapeworm</name>
    <dbReference type="NCBI Taxonomy" id="70667"/>
    <lineage>
        <taxon>Eukaryota</taxon>
        <taxon>Metazoa</taxon>
        <taxon>Spiralia</taxon>
        <taxon>Lophotrochozoa</taxon>
        <taxon>Platyhelminthes</taxon>
        <taxon>Cestoda</taxon>
        <taxon>Eucestoda</taxon>
        <taxon>Diphyllobothriidea</taxon>
        <taxon>Diphyllobothriidae</taxon>
        <taxon>Schistocephalus</taxon>
    </lineage>
</organism>
<evidence type="ECO:0000313" key="2">
    <source>
        <dbReference type="Proteomes" id="UP000275846"/>
    </source>
</evidence>
<keyword evidence="2" id="KW-1185">Reference proteome</keyword>
<dbReference type="WBParaSite" id="SSLN_0000242701-mRNA-1">
    <property type="protein sequence ID" value="SSLN_0000242701-mRNA-1"/>
    <property type="gene ID" value="SSLN_0000242701"/>
</dbReference>
<dbReference type="Proteomes" id="UP000275846">
    <property type="component" value="Unassembled WGS sequence"/>
</dbReference>
<dbReference type="AlphaFoldDB" id="A0A183SDQ9"/>
<reference evidence="3" key="1">
    <citation type="submission" date="2016-06" db="UniProtKB">
        <authorList>
            <consortium name="WormBaseParasite"/>
        </authorList>
    </citation>
    <scope>IDENTIFICATION</scope>
</reference>
<name>A0A183SDQ9_SCHSO</name>
<sequence>MDVLETDIPPKQFACLSPFGLPIPADLQGYRIQSDEVMVSFDLTSVFTPIPPSLAQEFLRRKLQESYDETQSSLKIEHLMKLYEFCQKTYFTFAGETYDKIKGTPVGSPISGLVAELVIKELEKIAFTRQ</sequence>
<gene>
    <name evidence="1" type="ORF">SSLN_LOCUS2357</name>
</gene>
<dbReference type="OrthoDB" id="6259842at2759"/>
<reference evidence="1 2" key="2">
    <citation type="submission" date="2018-11" db="EMBL/GenBank/DDBJ databases">
        <authorList>
            <consortium name="Pathogen Informatics"/>
        </authorList>
    </citation>
    <scope>NUCLEOTIDE SEQUENCE [LARGE SCALE GENOMIC DNA]</scope>
    <source>
        <strain evidence="1 2">NST_G2</strain>
    </source>
</reference>
<evidence type="ECO:0000313" key="1">
    <source>
        <dbReference type="EMBL" id="VDL88742.1"/>
    </source>
</evidence>
<dbReference type="EMBL" id="UYSU01032232">
    <property type="protein sequence ID" value="VDL88742.1"/>
    <property type="molecule type" value="Genomic_DNA"/>
</dbReference>
<evidence type="ECO:0000313" key="3">
    <source>
        <dbReference type="WBParaSite" id="SSLN_0000242701-mRNA-1"/>
    </source>
</evidence>
<dbReference type="PANTHER" id="PTHR21301:SF10">
    <property type="entry name" value="REVERSE TRANSCRIPTASE DOMAIN-CONTAINING PROTEIN"/>
    <property type="match status" value="1"/>
</dbReference>